<dbReference type="PANTHER" id="PTHR19890:SF10">
    <property type="entry name" value="FIBROBLAST GROWTH FACTOR RECEPTOR-LIKE 1"/>
    <property type="match status" value="1"/>
</dbReference>
<reference evidence="15" key="1">
    <citation type="submission" date="2021-02" db="EMBL/GenBank/DDBJ databases">
        <authorList>
            <person name="Nowell W R."/>
        </authorList>
    </citation>
    <scope>NUCLEOTIDE SEQUENCE</scope>
</reference>
<dbReference type="InterPro" id="IPR007110">
    <property type="entry name" value="Ig-like_dom"/>
</dbReference>
<organism evidence="15 18">
    <name type="scientific">Didymodactylos carnosus</name>
    <dbReference type="NCBI Taxonomy" id="1234261"/>
    <lineage>
        <taxon>Eukaryota</taxon>
        <taxon>Metazoa</taxon>
        <taxon>Spiralia</taxon>
        <taxon>Gnathifera</taxon>
        <taxon>Rotifera</taxon>
        <taxon>Eurotatoria</taxon>
        <taxon>Bdelloidea</taxon>
        <taxon>Philodinida</taxon>
        <taxon>Philodinidae</taxon>
        <taxon>Didymodactylos</taxon>
    </lineage>
</organism>
<dbReference type="SMART" id="SM00408">
    <property type="entry name" value="IGc2"/>
    <property type="match status" value="3"/>
</dbReference>
<keyword evidence="2 12" id="KW-0812">Transmembrane</keyword>
<feature type="region of interest" description="Disordered" evidence="11">
    <location>
        <begin position="418"/>
        <end position="448"/>
    </location>
</feature>
<dbReference type="Proteomes" id="UP000681722">
    <property type="component" value="Unassembled WGS sequence"/>
</dbReference>
<comment type="subcellular location">
    <subcellularLocation>
        <location evidence="1">Membrane</location>
        <topology evidence="1">Single-pass membrane protein</topology>
    </subcellularLocation>
</comment>
<evidence type="ECO:0000256" key="4">
    <source>
        <dbReference type="ARBA" id="ARBA00022737"/>
    </source>
</evidence>
<gene>
    <name evidence="15" type="ORF">GPM918_LOCUS8784</name>
    <name evidence="14" type="ORF">OVA965_LOCUS9604</name>
    <name evidence="17" type="ORF">SRO942_LOCUS8782</name>
    <name evidence="16" type="ORF">TMI583_LOCUS9599</name>
</gene>
<protein>
    <recommendedName>
        <fullName evidence="13">Ig-like domain-containing protein</fullName>
    </recommendedName>
</protein>
<evidence type="ECO:0000256" key="9">
    <source>
        <dbReference type="ARBA" id="ARBA00023180"/>
    </source>
</evidence>
<dbReference type="InterPro" id="IPR036179">
    <property type="entry name" value="Ig-like_dom_sf"/>
</dbReference>
<evidence type="ECO:0000313" key="15">
    <source>
        <dbReference type="EMBL" id="CAF0903891.1"/>
    </source>
</evidence>
<evidence type="ECO:0000256" key="3">
    <source>
        <dbReference type="ARBA" id="ARBA00022729"/>
    </source>
</evidence>
<dbReference type="InterPro" id="IPR013106">
    <property type="entry name" value="Ig_V-set"/>
</dbReference>
<keyword evidence="8" id="KW-0675">Receptor</keyword>
<proteinExistence type="predicted"/>
<dbReference type="EMBL" id="CAJOBC010001571">
    <property type="protein sequence ID" value="CAF3685919.1"/>
    <property type="molecule type" value="Genomic_DNA"/>
</dbReference>
<keyword evidence="6 12" id="KW-0472">Membrane</keyword>
<evidence type="ECO:0000256" key="6">
    <source>
        <dbReference type="ARBA" id="ARBA00023136"/>
    </source>
</evidence>
<feature type="transmembrane region" description="Helical" evidence="12">
    <location>
        <begin position="12"/>
        <end position="33"/>
    </location>
</feature>
<dbReference type="GO" id="GO:0016020">
    <property type="term" value="C:membrane"/>
    <property type="evidence" value="ECO:0007669"/>
    <property type="project" value="UniProtKB-SubCell"/>
</dbReference>
<dbReference type="CDD" id="cd00096">
    <property type="entry name" value="Ig"/>
    <property type="match status" value="1"/>
</dbReference>
<dbReference type="Pfam" id="PF13927">
    <property type="entry name" value="Ig_3"/>
    <property type="match status" value="1"/>
</dbReference>
<evidence type="ECO:0000256" key="10">
    <source>
        <dbReference type="ARBA" id="ARBA00023319"/>
    </source>
</evidence>
<dbReference type="EMBL" id="CAJNOQ010001572">
    <property type="protein sequence ID" value="CAF0903891.1"/>
    <property type="molecule type" value="Genomic_DNA"/>
</dbReference>
<keyword evidence="10" id="KW-0393">Immunoglobulin domain</keyword>
<keyword evidence="18" id="KW-1185">Reference proteome</keyword>
<dbReference type="Pfam" id="PF07679">
    <property type="entry name" value="I-set"/>
    <property type="match status" value="1"/>
</dbReference>
<evidence type="ECO:0000313" key="18">
    <source>
        <dbReference type="Proteomes" id="UP000663829"/>
    </source>
</evidence>
<feature type="compositionally biased region" description="Polar residues" evidence="11">
    <location>
        <begin position="478"/>
        <end position="489"/>
    </location>
</feature>
<dbReference type="SUPFAM" id="SSF48726">
    <property type="entry name" value="Immunoglobulin"/>
    <property type="match status" value="3"/>
</dbReference>
<comment type="caution">
    <text evidence="15">The sequence shown here is derived from an EMBL/GenBank/DDBJ whole genome shotgun (WGS) entry which is preliminary data.</text>
</comment>
<dbReference type="SMART" id="SM00409">
    <property type="entry name" value="IG"/>
    <property type="match status" value="3"/>
</dbReference>
<dbReference type="Pfam" id="PF07686">
    <property type="entry name" value="V-set"/>
    <property type="match status" value="1"/>
</dbReference>
<dbReference type="EMBL" id="CAJNOK010003426">
    <property type="protein sequence ID" value="CAF0900640.1"/>
    <property type="molecule type" value="Genomic_DNA"/>
</dbReference>
<feature type="domain" description="Ig-like" evidence="13">
    <location>
        <begin position="41"/>
        <end position="127"/>
    </location>
</feature>
<name>A0A813ZVK4_9BILA</name>
<dbReference type="Proteomes" id="UP000677228">
    <property type="component" value="Unassembled WGS sequence"/>
</dbReference>
<feature type="transmembrane region" description="Helical" evidence="12">
    <location>
        <begin position="383"/>
        <end position="405"/>
    </location>
</feature>
<evidence type="ECO:0000256" key="1">
    <source>
        <dbReference type="ARBA" id="ARBA00004167"/>
    </source>
</evidence>
<dbReference type="Gene3D" id="2.60.40.10">
    <property type="entry name" value="Immunoglobulins"/>
    <property type="match status" value="3"/>
</dbReference>
<evidence type="ECO:0000313" key="17">
    <source>
        <dbReference type="EMBL" id="CAF3685919.1"/>
    </source>
</evidence>
<dbReference type="Proteomes" id="UP000663829">
    <property type="component" value="Unassembled WGS sequence"/>
</dbReference>
<dbReference type="FunFam" id="2.60.40.10:FF:000016">
    <property type="entry name" value="Fibroblast growth factor receptor"/>
    <property type="match status" value="1"/>
</dbReference>
<dbReference type="InterPro" id="IPR013783">
    <property type="entry name" value="Ig-like_fold"/>
</dbReference>
<keyword evidence="3" id="KW-0732">Signal</keyword>
<keyword evidence="4" id="KW-0677">Repeat</keyword>
<evidence type="ECO:0000313" key="14">
    <source>
        <dbReference type="EMBL" id="CAF0900640.1"/>
    </source>
</evidence>
<feature type="domain" description="Ig-like" evidence="13">
    <location>
        <begin position="161"/>
        <end position="249"/>
    </location>
</feature>
<sequence>MTIQLQQFFYILYVKMIFLSLFQSFTIIIVTIGCIYSKGPPRLSSSSPKIIEKNENEMYEMECPISIEPNLSIQWYKNNEEIDSTWTQIVIKRLSLKFRKLKISDEGLYKCVAVNGFGSTTAEIQLNIISNGTIINSLNQSDNHLQKSSLPLEETYNGEAPQFLSRPEMISTKLIQPEGTTVQLKCLARGKPKPEIKWKKNGKILSEDEYGMISKQILEIKDLRQSDTGNYTCEISNQNGFINATYILIVTEKVQFLGNDPENTTVEYGKKLILNCKIQTNDPNTRIQWLKRLPNDYYRSNAIVIDSEQYEQIQHETLSINERFISNPFIIQQTRQIDGGTYICLVQNNHVMNYKKAFVQIIGTDSGSISKNLTLSNSINNNLIYFILIPICLIGLILFLIFCYYRTRRRKQLIKTSSNCHPSHRPMINHHQQYHNGSGGGSTTTTNNRVRKNDIINNNSITSADTLTRITNNSSNSGQSTTDINNQNNYRYLSSSKPIKSNNNEKRYVLNSYASSELSAVNSGLYYSRIQAI</sequence>
<evidence type="ECO:0000256" key="7">
    <source>
        <dbReference type="ARBA" id="ARBA00023157"/>
    </source>
</evidence>
<dbReference type="AlphaFoldDB" id="A0A813ZVK4"/>
<dbReference type="InterPro" id="IPR013098">
    <property type="entry name" value="Ig_I-set"/>
</dbReference>
<evidence type="ECO:0000259" key="13">
    <source>
        <dbReference type="PROSITE" id="PS50835"/>
    </source>
</evidence>
<evidence type="ECO:0000256" key="5">
    <source>
        <dbReference type="ARBA" id="ARBA00022989"/>
    </source>
</evidence>
<dbReference type="InterPro" id="IPR052615">
    <property type="entry name" value="FGFRL"/>
</dbReference>
<dbReference type="InterPro" id="IPR003599">
    <property type="entry name" value="Ig_sub"/>
</dbReference>
<accession>A0A813ZVK4</accession>
<evidence type="ECO:0000256" key="12">
    <source>
        <dbReference type="SAM" id="Phobius"/>
    </source>
</evidence>
<evidence type="ECO:0000313" key="16">
    <source>
        <dbReference type="EMBL" id="CAF3681362.1"/>
    </source>
</evidence>
<dbReference type="OrthoDB" id="6244905at2759"/>
<evidence type="ECO:0000256" key="8">
    <source>
        <dbReference type="ARBA" id="ARBA00023170"/>
    </source>
</evidence>
<dbReference type="InterPro" id="IPR003598">
    <property type="entry name" value="Ig_sub2"/>
</dbReference>
<dbReference type="PROSITE" id="PS50835">
    <property type="entry name" value="IG_LIKE"/>
    <property type="match status" value="3"/>
</dbReference>
<keyword evidence="5 12" id="KW-1133">Transmembrane helix</keyword>
<dbReference type="PANTHER" id="PTHR19890">
    <property type="entry name" value="FIBROBLAST GROWTH FACTOR RECEPTOR"/>
    <property type="match status" value="1"/>
</dbReference>
<feature type="region of interest" description="Disordered" evidence="11">
    <location>
        <begin position="469"/>
        <end position="489"/>
    </location>
</feature>
<keyword evidence="7" id="KW-1015">Disulfide bond</keyword>
<evidence type="ECO:0000256" key="11">
    <source>
        <dbReference type="SAM" id="MobiDB-lite"/>
    </source>
</evidence>
<feature type="domain" description="Ig-like" evidence="13">
    <location>
        <begin position="252"/>
        <end position="360"/>
    </location>
</feature>
<evidence type="ECO:0000256" key="2">
    <source>
        <dbReference type="ARBA" id="ARBA00022692"/>
    </source>
</evidence>
<dbReference type="EMBL" id="CAJOBA010003426">
    <property type="protein sequence ID" value="CAF3681362.1"/>
    <property type="molecule type" value="Genomic_DNA"/>
</dbReference>
<keyword evidence="9" id="KW-0325">Glycoprotein</keyword>
<dbReference type="Proteomes" id="UP000682733">
    <property type="component" value="Unassembled WGS sequence"/>
</dbReference>